<dbReference type="SFLD" id="SFLDG01102">
    <property type="entry name" value="Uncharacterised_Radical_SAM_Su"/>
    <property type="match status" value="1"/>
</dbReference>
<dbReference type="InterPro" id="IPR013785">
    <property type="entry name" value="Aldolase_TIM"/>
</dbReference>
<dbReference type="Gene3D" id="1.10.150.320">
    <property type="entry name" value="Photosystem II 12 kDa extrinsic protein"/>
    <property type="match status" value="1"/>
</dbReference>
<keyword evidence="4" id="KW-0411">Iron-sulfur</keyword>
<evidence type="ECO:0000313" key="5">
    <source>
        <dbReference type="EMBL" id="MEQ2456014.1"/>
    </source>
</evidence>
<reference evidence="5 6" key="1">
    <citation type="submission" date="2024-03" db="EMBL/GenBank/DDBJ databases">
        <title>Human intestinal bacterial collection.</title>
        <authorList>
            <person name="Pauvert C."/>
            <person name="Hitch T.C.A."/>
            <person name="Clavel T."/>
        </authorList>
    </citation>
    <scope>NUCLEOTIDE SEQUENCE [LARGE SCALE GENOMIC DNA]</scope>
    <source>
        <strain evidence="5 6">CLA-AP-H34</strain>
    </source>
</reference>
<keyword evidence="3" id="KW-0408">Iron</keyword>
<keyword evidence="1" id="KW-0949">S-adenosyl-L-methionine</keyword>
<dbReference type="InterPro" id="IPR051675">
    <property type="entry name" value="Endo/Exo/Phosphatase_dom_1"/>
</dbReference>
<dbReference type="InterPro" id="IPR010994">
    <property type="entry name" value="RuvA_2-like"/>
</dbReference>
<gene>
    <name evidence="5" type="ORF">WMO45_05715</name>
</gene>
<dbReference type="InterPro" id="IPR007197">
    <property type="entry name" value="rSAM"/>
</dbReference>
<evidence type="ECO:0000256" key="2">
    <source>
        <dbReference type="ARBA" id="ARBA00022723"/>
    </source>
</evidence>
<protein>
    <submittedName>
        <fullName evidence="5">DNA modification/repair radical SAM protein</fullName>
    </submittedName>
</protein>
<dbReference type="SUPFAM" id="SSF102114">
    <property type="entry name" value="Radical SAM enzymes"/>
    <property type="match status" value="1"/>
</dbReference>
<dbReference type="InterPro" id="IPR023874">
    <property type="entry name" value="DNA_rSAM_put"/>
</dbReference>
<accession>A0ABV1EN40</accession>
<dbReference type="CDD" id="cd01335">
    <property type="entry name" value="Radical_SAM"/>
    <property type="match status" value="1"/>
</dbReference>
<proteinExistence type="predicted"/>
<dbReference type="RefSeq" id="WP_349139597.1">
    <property type="nucleotide sequence ID" value="NZ_JBBMFT010000002.1"/>
</dbReference>
<dbReference type="SUPFAM" id="SSF47781">
    <property type="entry name" value="RuvA domain 2-like"/>
    <property type="match status" value="1"/>
</dbReference>
<sequence>MELLEKLTILADAAKYDAACTSSGLDRSARPGGLGSTMAAGCCHSFSADGRCISLLKVLMTNRCIYDCAYCVNRRSNDVPRTAFTPRELAELTIGFYRRNYIEGLFLSSAVWGSPDRTTENMVQALRLLREEYGFHGYIHAKAIPGTDPGLTQQLGLLADRLSVNIELPSEGSLRRLCPEKARTSILTPMAQIRDGIQVSKGELAKYKHAPRFAPAGQSTQMIIGATPESDKHILTLTQALYDKYKLKRVFYSAYMPVSNHSLLPAPQGFKPPLLREHRLYQADWLLRFYHFRAEELLDESAPNFDPLVDPKCSWALRHMEFFPVEVNQADYESLLRVPGIGVVSAKRILTARRCGSLTFTGLKKLGVVLKRAQYFITCAGKMLEGLRVNPDGVLRHLVAQERPMLAQGAPEQLSLFEQTG</sequence>
<dbReference type="NCBIfam" id="TIGR03916">
    <property type="entry name" value="rSAM_link_UDG"/>
    <property type="match status" value="1"/>
</dbReference>
<dbReference type="SFLD" id="SFLDS00029">
    <property type="entry name" value="Radical_SAM"/>
    <property type="match status" value="1"/>
</dbReference>
<evidence type="ECO:0000313" key="6">
    <source>
        <dbReference type="Proteomes" id="UP001440599"/>
    </source>
</evidence>
<dbReference type="PANTHER" id="PTHR21180">
    <property type="entry name" value="ENDONUCLEASE/EXONUCLEASE/PHOSPHATASE FAMILY DOMAIN-CONTAINING PROTEIN 1"/>
    <property type="match status" value="1"/>
</dbReference>
<dbReference type="PANTHER" id="PTHR21180:SF9">
    <property type="entry name" value="TYPE II SECRETION SYSTEM PROTEIN K"/>
    <property type="match status" value="1"/>
</dbReference>
<dbReference type="Gene3D" id="3.20.20.70">
    <property type="entry name" value="Aldolase class I"/>
    <property type="match status" value="1"/>
</dbReference>
<comment type="caution">
    <text evidence="5">The sequence shown here is derived from an EMBL/GenBank/DDBJ whole genome shotgun (WGS) entry which is preliminary data.</text>
</comment>
<dbReference type="Proteomes" id="UP001440599">
    <property type="component" value="Unassembled WGS sequence"/>
</dbReference>
<dbReference type="EMBL" id="JBBMFT010000002">
    <property type="protein sequence ID" value="MEQ2456014.1"/>
    <property type="molecule type" value="Genomic_DNA"/>
</dbReference>
<evidence type="ECO:0000256" key="3">
    <source>
        <dbReference type="ARBA" id="ARBA00023004"/>
    </source>
</evidence>
<dbReference type="InterPro" id="IPR058240">
    <property type="entry name" value="rSAM_sf"/>
</dbReference>
<name>A0ABV1EN40_9FIRM</name>
<keyword evidence="6" id="KW-1185">Reference proteome</keyword>
<organism evidence="5 6">
    <name type="scientific">Flavonifractor hominis</name>
    <dbReference type="NCBI Taxonomy" id="3133178"/>
    <lineage>
        <taxon>Bacteria</taxon>
        <taxon>Bacillati</taxon>
        <taxon>Bacillota</taxon>
        <taxon>Clostridia</taxon>
        <taxon>Eubacteriales</taxon>
        <taxon>Oscillospiraceae</taxon>
        <taxon>Flavonifractor</taxon>
    </lineage>
</organism>
<evidence type="ECO:0000256" key="1">
    <source>
        <dbReference type="ARBA" id="ARBA00022691"/>
    </source>
</evidence>
<keyword evidence="2" id="KW-0479">Metal-binding</keyword>
<evidence type="ECO:0000256" key="4">
    <source>
        <dbReference type="ARBA" id="ARBA00023014"/>
    </source>
</evidence>